<proteinExistence type="predicted"/>
<evidence type="ECO:0000313" key="1">
    <source>
        <dbReference type="EMBL" id="CAG8528897.1"/>
    </source>
</evidence>
<gene>
    <name evidence="1" type="ORF">FMOSSE_LOCUS5409</name>
</gene>
<dbReference type="EMBL" id="CAJVPP010001021">
    <property type="protein sequence ID" value="CAG8528897.1"/>
    <property type="molecule type" value="Genomic_DNA"/>
</dbReference>
<keyword evidence="2" id="KW-1185">Reference proteome</keyword>
<dbReference type="AlphaFoldDB" id="A0A9N9AFT3"/>
<sequence length="77" mass="8858">MNISTAKAHHYLANIAISSVSQDEKKEHSDEHYCLAFVKEAKQFVALFLTYSIIIFQDYKAKIPLGILTVRRTFQII</sequence>
<dbReference type="Proteomes" id="UP000789375">
    <property type="component" value="Unassembled WGS sequence"/>
</dbReference>
<organism evidence="1 2">
    <name type="scientific">Funneliformis mosseae</name>
    <name type="common">Endomycorrhizal fungus</name>
    <name type="synonym">Glomus mosseae</name>
    <dbReference type="NCBI Taxonomy" id="27381"/>
    <lineage>
        <taxon>Eukaryota</taxon>
        <taxon>Fungi</taxon>
        <taxon>Fungi incertae sedis</taxon>
        <taxon>Mucoromycota</taxon>
        <taxon>Glomeromycotina</taxon>
        <taxon>Glomeromycetes</taxon>
        <taxon>Glomerales</taxon>
        <taxon>Glomeraceae</taxon>
        <taxon>Funneliformis</taxon>
    </lineage>
</organism>
<name>A0A9N9AFT3_FUNMO</name>
<comment type="caution">
    <text evidence="1">The sequence shown here is derived from an EMBL/GenBank/DDBJ whole genome shotgun (WGS) entry which is preliminary data.</text>
</comment>
<protein>
    <submittedName>
        <fullName evidence="1">9848_t:CDS:1</fullName>
    </submittedName>
</protein>
<reference evidence="1" key="1">
    <citation type="submission" date="2021-06" db="EMBL/GenBank/DDBJ databases">
        <authorList>
            <person name="Kallberg Y."/>
            <person name="Tangrot J."/>
            <person name="Rosling A."/>
        </authorList>
    </citation>
    <scope>NUCLEOTIDE SEQUENCE</scope>
    <source>
        <strain evidence="1">87-6 pot B 2015</strain>
    </source>
</reference>
<accession>A0A9N9AFT3</accession>
<evidence type="ECO:0000313" key="2">
    <source>
        <dbReference type="Proteomes" id="UP000789375"/>
    </source>
</evidence>